<sequence length="62" mass="7165">MLEQLESDYNCANAGDDLHRLLQEAEQLRGLANASSDDRERLNRVENQIHFIRNKCSIPHES</sequence>
<dbReference type="OrthoDB" id="2626605at2"/>
<organism evidence="1 2">
    <name type="scientific">Paenibacillus flagellatus</name>
    <dbReference type="NCBI Taxonomy" id="2211139"/>
    <lineage>
        <taxon>Bacteria</taxon>
        <taxon>Bacillati</taxon>
        <taxon>Bacillota</taxon>
        <taxon>Bacilli</taxon>
        <taxon>Bacillales</taxon>
        <taxon>Paenibacillaceae</taxon>
        <taxon>Paenibacillus</taxon>
    </lineage>
</organism>
<comment type="caution">
    <text evidence="1">The sequence shown here is derived from an EMBL/GenBank/DDBJ whole genome shotgun (WGS) entry which is preliminary data.</text>
</comment>
<accession>A0A2V5JV80</accession>
<reference evidence="1 2" key="1">
    <citation type="submission" date="2018-05" db="EMBL/GenBank/DDBJ databases">
        <title>Paenibacillus flagellatus sp. nov., isolated from selenium mineral soil.</title>
        <authorList>
            <person name="Dai X."/>
        </authorList>
    </citation>
    <scope>NUCLEOTIDE SEQUENCE [LARGE SCALE GENOMIC DNA]</scope>
    <source>
        <strain evidence="1 2">DXL2</strain>
    </source>
</reference>
<dbReference type="RefSeq" id="WP_110843612.1">
    <property type="nucleotide sequence ID" value="NZ_QJVJ01000019.1"/>
</dbReference>
<protein>
    <submittedName>
        <fullName evidence="1">DUF2524 domain-containing protein</fullName>
    </submittedName>
</protein>
<dbReference type="Proteomes" id="UP000247476">
    <property type="component" value="Unassembled WGS sequence"/>
</dbReference>
<dbReference type="EMBL" id="QJVJ01000019">
    <property type="protein sequence ID" value="PYI50351.1"/>
    <property type="molecule type" value="Genomic_DNA"/>
</dbReference>
<dbReference type="AlphaFoldDB" id="A0A2V5JV80"/>
<gene>
    <name evidence="1" type="ORF">DLM86_29335</name>
</gene>
<proteinExistence type="predicted"/>
<evidence type="ECO:0000313" key="2">
    <source>
        <dbReference type="Proteomes" id="UP000247476"/>
    </source>
</evidence>
<name>A0A2V5JV80_9BACL</name>
<evidence type="ECO:0000313" key="1">
    <source>
        <dbReference type="EMBL" id="PYI50351.1"/>
    </source>
</evidence>
<keyword evidence="2" id="KW-1185">Reference proteome</keyword>